<dbReference type="PROSITE" id="PS01175">
    <property type="entry name" value="RIBONUCLEASE_II"/>
    <property type="match status" value="1"/>
</dbReference>
<dbReference type="InterPro" id="IPR011129">
    <property type="entry name" value="CSD"/>
</dbReference>
<proteinExistence type="inferred from homology"/>
<dbReference type="GO" id="GO:0003723">
    <property type="term" value="F:RNA binding"/>
    <property type="evidence" value="ECO:0007669"/>
    <property type="project" value="UniProtKB-UniRule"/>
</dbReference>
<dbReference type="InterPro" id="IPR003029">
    <property type="entry name" value="S1_domain"/>
</dbReference>
<evidence type="ECO:0000256" key="1">
    <source>
        <dbReference type="ARBA" id="ARBA00001849"/>
    </source>
</evidence>
<feature type="compositionally biased region" description="Polar residues" evidence="9">
    <location>
        <begin position="74"/>
        <end position="84"/>
    </location>
</feature>
<evidence type="ECO:0000256" key="4">
    <source>
        <dbReference type="ARBA" id="ARBA00022722"/>
    </source>
</evidence>
<dbReference type="RefSeq" id="WP_015234077.1">
    <property type="nucleotide sequence ID" value="NC_019793.1"/>
</dbReference>
<dbReference type="PROSITE" id="PS50126">
    <property type="entry name" value="S1"/>
    <property type="match status" value="1"/>
</dbReference>
<comment type="similarity">
    <text evidence="8">Belongs to the RNR ribonuclease family. RNase R subfamily.</text>
</comment>
<dbReference type="PATRIC" id="fig|937777.3.peg.172"/>
<dbReference type="InterPro" id="IPR050180">
    <property type="entry name" value="RNR_Ribonuclease"/>
</dbReference>
<dbReference type="HAMAP" id="MF_01895">
    <property type="entry name" value="RNase_R"/>
    <property type="match status" value="1"/>
</dbReference>
<feature type="compositionally biased region" description="Basic and acidic residues" evidence="9">
    <location>
        <begin position="1087"/>
        <end position="1096"/>
    </location>
</feature>
<comment type="catalytic activity">
    <reaction evidence="1 8">
        <text>Exonucleolytic cleavage in the 3'- to 5'-direction to yield nucleoside 5'-phosphates.</text>
        <dbReference type="EC" id="3.1.13.1"/>
    </reaction>
</comment>
<dbReference type="Proteomes" id="UP000010467">
    <property type="component" value="Chromosome"/>
</dbReference>
<protein>
    <recommendedName>
        <fullName evidence="8">Ribonuclease R</fullName>
        <shortName evidence="8">RNase R</shortName>
        <ecNumber evidence="8">3.1.13.1</ecNumber>
    </recommendedName>
</protein>
<dbReference type="SMART" id="SM00955">
    <property type="entry name" value="RNB"/>
    <property type="match status" value="1"/>
</dbReference>
<keyword evidence="3 8" id="KW-0963">Cytoplasm</keyword>
<dbReference type="SUPFAM" id="SSF50249">
    <property type="entry name" value="Nucleic acid-binding proteins"/>
    <property type="match status" value="4"/>
</dbReference>
<evidence type="ECO:0000256" key="8">
    <source>
        <dbReference type="HAMAP-Rule" id="MF_01895"/>
    </source>
</evidence>
<feature type="compositionally biased region" description="Basic and acidic residues" evidence="9">
    <location>
        <begin position="1044"/>
        <end position="1072"/>
    </location>
</feature>
<evidence type="ECO:0000256" key="2">
    <source>
        <dbReference type="ARBA" id="ARBA00004496"/>
    </source>
</evidence>
<dbReference type="AlphaFoldDB" id="K9ZW27"/>
<evidence type="ECO:0000256" key="6">
    <source>
        <dbReference type="ARBA" id="ARBA00022839"/>
    </source>
</evidence>
<feature type="compositionally biased region" description="Low complexity" evidence="9">
    <location>
        <begin position="1171"/>
        <end position="1213"/>
    </location>
</feature>
<dbReference type="NCBIfam" id="TIGR02063">
    <property type="entry name" value="RNase_R"/>
    <property type="match status" value="1"/>
</dbReference>
<evidence type="ECO:0000313" key="11">
    <source>
        <dbReference type="EMBL" id="AFZ65766.1"/>
    </source>
</evidence>
<feature type="compositionally biased region" description="Basic and acidic residues" evidence="9">
    <location>
        <begin position="919"/>
        <end position="930"/>
    </location>
</feature>
<evidence type="ECO:0000256" key="9">
    <source>
        <dbReference type="SAM" id="MobiDB-lite"/>
    </source>
</evidence>
<feature type="compositionally biased region" description="Basic and acidic residues" evidence="9">
    <location>
        <begin position="1"/>
        <end position="10"/>
    </location>
</feature>
<gene>
    <name evidence="8" type="primary">rnr</name>
    <name evidence="11" type="ordered locus">Deipe_0162</name>
</gene>
<dbReference type="InterPro" id="IPR040476">
    <property type="entry name" value="CSD2"/>
</dbReference>
<keyword evidence="5 8" id="KW-0378">Hydrolase</keyword>
<dbReference type="KEGG" id="dpd:Deipe_0162"/>
<evidence type="ECO:0000256" key="5">
    <source>
        <dbReference type="ARBA" id="ARBA00022801"/>
    </source>
</evidence>
<feature type="region of interest" description="Disordered" evidence="9">
    <location>
        <begin position="910"/>
        <end position="930"/>
    </location>
</feature>
<comment type="subcellular location">
    <subcellularLocation>
        <location evidence="2 8">Cytoplasm</location>
    </subcellularLocation>
</comment>
<dbReference type="HOGENOM" id="CLU_002333_2_0_0"/>
<dbReference type="EC" id="3.1.13.1" evidence="8"/>
<dbReference type="Pfam" id="PF17876">
    <property type="entry name" value="CSD2"/>
    <property type="match status" value="1"/>
</dbReference>
<organism evidence="11 12">
    <name type="scientific">Deinococcus peraridilitoris (strain DSM 19664 / LMG 22246 / CIP 109416 / KR-200)</name>
    <dbReference type="NCBI Taxonomy" id="937777"/>
    <lineage>
        <taxon>Bacteria</taxon>
        <taxon>Thermotogati</taxon>
        <taxon>Deinococcota</taxon>
        <taxon>Deinococci</taxon>
        <taxon>Deinococcales</taxon>
        <taxon>Deinococcaceae</taxon>
        <taxon>Deinococcus</taxon>
    </lineage>
</organism>
<accession>K9ZW27</accession>
<dbReference type="GO" id="GO:0006402">
    <property type="term" value="P:mRNA catabolic process"/>
    <property type="evidence" value="ECO:0007669"/>
    <property type="project" value="TreeGrafter"/>
</dbReference>
<keyword evidence="7 8" id="KW-0694">RNA-binding</keyword>
<dbReference type="InterPro" id="IPR001900">
    <property type="entry name" value="RNase_II/R"/>
</dbReference>
<dbReference type="SMART" id="SM00316">
    <property type="entry name" value="S1"/>
    <property type="match status" value="1"/>
</dbReference>
<dbReference type="OrthoDB" id="9764149at2"/>
<dbReference type="PANTHER" id="PTHR23355:SF9">
    <property type="entry name" value="DIS3-LIKE EXONUCLEASE 2"/>
    <property type="match status" value="1"/>
</dbReference>
<feature type="compositionally biased region" description="Low complexity" evidence="9">
    <location>
        <begin position="167"/>
        <end position="183"/>
    </location>
</feature>
<dbReference type="NCBIfam" id="TIGR00358">
    <property type="entry name" value="3_prime_RNase"/>
    <property type="match status" value="1"/>
</dbReference>
<dbReference type="GO" id="GO:0008859">
    <property type="term" value="F:exoribonuclease II activity"/>
    <property type="evidence" value="ECO:0007669"/>
    <property type="project" value="UniProtKB-UniRule"/>
</dbReference>
<keyword evidence="6 8" id="KW-0269">Exonuclease</keyword>
<dbReference type="InterPro" id="IPR004476">
    <property type="entry name" value="RNase_II/RNase_R"/>
</dbReference>
<dbReference type="Pfam" id="PF08206">
    <property type="entry name" value="OB_RNB"/>
    <property type="match status" value="1"/>
</dbReference>
<dbReference type="SMART" id="SM00357">
    <property type="entry name" value="CSP"/>
    <property type="match status" value="1"/>
</dbReference>
<dbReference type="STRING" id="937777.Deipe_0162"/>
<dbReference type="InterPro" id="IPR022966">
    <property type="entry name" value="RNase_II/R_CS"/>
</dbReference>
<reference evidence="12" key="1">
    <citation type="submission" date="2012-03" db="EMBL/GenBank/DDBJ databases">
        <title>Complete sequence of chromosome of Deinococcus peraridilitoris DSM 19664.</title>
        <authorList>
            <person name="Lucas S."/>
            <person name="Copeland A."/>
            <person name="Lapidus A."/>
            <person name="Glavina del Rio T."/>
            <person name="Dalin E."/>
            <person name="Tice H."/>
            <person name="Bruce D."/>
            <person name="Goodwin L."/>
            <person name="Pitluck S."/>
            <person name="Peters L."/>
            <person name="Mikhailova N."/>
            <person name="Lu M."/>
            <person name="Kyrpides N."/>
            <person name="Mavromatis K."/>
            <person name="Ivanova N."/>
            <person name="Brettin T."/>
            <person name="Detter J.C."/>
            <person name="Han C."/>
            <person name="Larimer F."/>
            <person name="Land M."/>
            <person name="Hauser L."/>
            <person name="Markowitz V."/>
            <person name="Cheng J.-F."/>
            <person name="Hugenholtz P."/>
            <person name="Woyke T."/>
            <person name="Wu D."/>
            <person name="Pukall R."/>
            <person name="Steenblock K."/>
            <person name="Brambilla E."/>
            <person name="Klenk H.-P."/>
            <person name="Eisen J.A."/>
        </authorList>
    </citation>
    <scope>NUCLEOTIDE SEQUENCE [LARGE SCALE GENOMIC DNA]</scope>
    <source>
        <strain evidence="12">DSM 19664 / LMG 22246 / CIP 109416 / KR-200</strain>
    </source>
</reference>
<dbReference type="PANTHER" id="PTHR23355">
    <property type="entry name" value="RIBONUCLEASE"/>
    <property type="match status" value="1"/>
</dbReference>
<name>K9ZW27_DEIPD</name>
<dbReference type="InterPro" id="IPR012340">
    <property type="entry name" value="NA-bd_OB-fold"/>
</dbReference>
<dbReference type="Gene3D" id="2.40.50.140">
    <property type="entry name" value="Nucleic acid-binding proteins"/>
    <property type="match status" value="2"/>
</dbReference>
<feature type="compositionally biased region" description="Low complexity" evidence="9">
    <location>
        <begin position="230"/>
        <end position="249"/>
    </location>
</feature>
<dbReference type="InterPro" id="IPR011805">
    <property type="entry name" value="RNase_R"/>
</dbReference>
<dbReference type="InterPro" id="IPR013223">
    <property type="entry name" value="RNase_B_OB_dom"/>
</dbReference>
<sequence length="1235" mass="134753">MPQNKKDVAAPKRKAQAKKPASPGAAAQSTAKRQRQVKVADAVPQTLPETPETASGTSPRPKRGRKIAPVANSPIDTPTPTPTGEISALPTGTEAPVKPARKTRRSAVPTALPESPDPSVDSVAEAQAGAALQNETAPEVAVQIEEAPSKPARRGRKPRQEAVRVVPEAADPTPAAAPSEDTSLPARVAEAAQVSVETGVTVRPKPRRGRGAKASDEELPAALSEPVTLAPSATDSAQDADAPAATPTSKAKRGKRTTKPQVEASPTRRGRKTKAAGRDEASLSDTAGAASPLPAAELSHTEADLDTPFTPDESDLPLEVGPMLNEREARELLLQVMRKQDRPLHVRDLERLLSRRERESIGSRAEIEGLLERFVASGDLVRTRKRTYGLPDAMNLVKGRFQSSASGFGFLIPEAGGDDYYVAPESTLEAWNGDIVLVRPEGRVRRGESPRATVVRVLQRAHSRLVGSLEHSKGYALLKSDDSRVKHRVLLMPEGTEGVPTGARVLAELFWPETTGEDEVFGRITKVLGETDDPETETQAVIIKFDLRDEFPPEVLQEAQAIPARIPEEALTGRLDLRSYNIFTVDGKDAKDFDDAIHIEPSPGGNFVVGVHIADVSHYVKAGGPLDREAYLRATSVYLPGHVLPMLPEHLSNGVCSLVPNEDRLTLSAMIEVSADGDVLNVQLTPSVIRSQARLTYDEVQAYSEGVATLPEHARKVEGDLHLLLKLTSRMRQKRLREGSLDFKLREVKVDVDKEGNLQLIPIREETARGMIEDLMLLANKVVARFMLEQNAPALYRVHEEPTLGRFGEVSAALARMGVVLGEEPTPQAYQAALKKVRGTPQETVVNTLLLRSLKQARYTGENLGHFGLAFEEYLHFTSPIRRYPDLIVHRALRAALQGKTHGTTMNELRGQLPQMGDHTSERERSAAEAERDLTKYYQAKWAQAHLGESFDGTVSGVTSFGLFVALENGVEGLLHISNLDDDYYFFLEDALMLKGRSSGRTYRMGDQVRITIAQVNPLGRQIDFSQETDMTDDGVKPRARKRGEREQERAADRAVRITERPPRLAALDEQRQNNGPSTPRVAAAEPRGRSDDRRGRVGRGQPSERLAPPARTPERGERGGKRRVVTLDRPRNEHNRPVAVTVQRMYFGDWSSENLREDEGQGGTNPNGYRRPSGPRPQQGPQSRGPSQGPRNAAPQSGPGPGDAQAAAAPAGDGDRNRRRRRRRGRGNGKGSGE</sequence>
<dbReference type="CDD" id="cd04471">
    <property type="entry name" value="S1_RNase_R"/>
    <property type="match status" value="1"/>
</dbReference>
<evidence type="ECO:0000256" key="7">
    <source>
        <dbReference type="ARBA" id="ARBA00022884"/>
    </source>
</evidence>
<dbReference type="eggNOG" id="COG0557">
    <property type="taxonomic scope" value="Bacteria"/>
</dbReference>
<comment type="function">
    <text evidence="8">3'-5' exoribonuclease that releases 5'-nucleoside monophosphates and is involved in maturation of structured RNAs.</text>
</comment>
<dbReference type="EMBL" id="CP003382">
    <property type="protein sequence ID" value="AFZ65766.1"/>
    <property type="molecule type" value="Genomic_DNA"/>
</dbReference>
<feature type="region of interest" description="Disordered" evidence="9">
    <location>
        <begin position="1022"/>
        <end position="1141"/>
    </location>
</feature>
<dbReference type="GO" id="GO:0005829">
    <property type="term" value="C:cytosol"/>
    <property type="evidence" value="ECO:0007669"/>
    <property type="project" value="TreeGrafter"/>
</dbReference>
<evidence type="ECO:0000259" key="10">
    <source>
        <dbReference type="PROSITE" id="PS50126"/>
    </source>
</evidence>
<feature type="region of interest" description="Disordered" evidence="9">
    <location>
        <begin position="1"/>
        <end position="292"/>
    </location>
</feature>
<feature type="compositionally biased region" description="Basic and acidic residues" evidence="9">
    <location>
        <begin position="1113"/>
        <end position="1137"/>
    </location>
</feature>
<dbReference type="Pfam" id="PF00575">
    <property type="entry name" value="S1"/>
    <property type="match status" value="1"/>
</dbReference>
<feature type="compositionally biased region" description="Basic residues" evidence="9">
    <location>
        <begin position="1218"/>
        <end position="1228"/>
    </location>
</feature>
<keyword evidence="12" id="KW-1185">Reference proteome</keyword>
<dbReference type="Pfam" id="PF00773">
    <property type="entry name" value="RNB"/>
    <property type="match status" value="1"/>
</dbReference>
<feature type="domain" description="S1 motif" evidence="10">
    <location>
        <begin position="948"/>
        <end position="1028"/>
    </location>
</feature>
<feature type="region of interest" description="Disordered" evidence="9">
    <location>
        <begin position="1153"/>
        <end position="1235"/>
    </location>
</feature>
<evidence type="ECO:0000256" key="3">
    <source>
        <dbReference type="ARBA" id="ARBA00022490"/>
    </source>
</evidence>
<evidence type="ECO:0000313" key="12">
    <source>
        <dbReference type="Proteomes" id="UP000010467"/>
    </source>
</evidence>
<keyword evidence="4 8" id="KW-0540">Nuclease</keyword>